<evidence type="ECO:0000259" key="2">
    <source>
        <dbReference type="Pfam" id="PF13546"/>
    </source>
</evidence>
<name>A0ABT1BZX5_9BACT</name>
<gene>
    <name evidence="3" type="ORF">NG821_12480</name>
</gene>
<sequence>MNKDTKILSEIGKYFSKDGKKSPMSVILQMMHNVKFNERVLFKDRIIRPNCRFTPMAVLQCLLLFPFFGIRNPSQYTGTSLAGLFGGHRDIFYEFMKDETIDWRRIMAKLSTQIWNLITVRSDHKNQKLPTVLIFDDTDIIKRSWQTELVSKIYSHVDHNYHPGYKALFACISDGISQLLLDLSLTRESKGSDFGLTKSVAARQHHSSDKEKTQAAGRREESCESKIDLMKDMTGRVVKAGIHFDYVLNDSWFTCTDLVRYVRRIHNGCEYLGMIKMSKRHYACRGKLYTAKTLAEMLWKKNRHSHHRKYGYSFIYANVMMDDQRVRLFLTRKSKRSEWRGYLTTNLKLSFEDAFKIYSMRWGIEVVNKEEKSLLYMDKCQSWYFAAQIAHVTITSLQYDFLSLARRFSDYETIGGLFRGTADDVRELSVTEKAWGLIMSIVETADEEFGFDDGIMYKIIYKADKMNRFVNFYEKIAV</sequence>
<dbReference type="RefSeq" id="WP_252761985.1">
    <property type="nucleotide sequence ID" value="NZ_JAMXLY010000103.1"/>
</dbReference>
<dbReference type="InterPro" id="IPR038721">
    <property type="entry name" value="IS701-like_DDE_dom"/>
</dbReference>
<dbReference type="EMBL" id="JAMXLY010000103">
    <property type="protein sequence ID" value="MCO6026639.1"/>
    <property type="molecule type" value="Genomic_DNA"/>
</dbReference>
<evidence type="ECO:0000313" key="3">
    <source>
        <dbReference type="EMBL" id="MCO6026639.1"/>
    </source>
</evidence>
<dbReference type="Proteomes" id="UP001204015">
    <property type="component" value="Unassembled WGS sequence"/>
</dbReference>
<feature type="compositionally biased region" description="Basic and acidic residues" evidence="1">
    <location>
        <begin position="206"/>
        <end position="220"/>
    </location>
</feature>
<protein>
    <submittedName>
        <fullName evidence="3">Transposase</fullName>
    </submittedName>
</protein>
<evidence type="ECO:0000256" key="1">
    <source>
        <dbReference type="SAM" id="MobiDB-lite"/>
    </source>
</evidence>
<feature type="domain" description="Transposase IS701-like DDE" evidence="2">
    <location>
        <begin position="86"/>
        <end position="263"/>
    </location>
</feature>
<evidence type="ECO:0000313" key="4">
    <source>
        <dbReference type="Proteomes" id="UP001204015"/>
    </source>
</evidence>
<dbReference type="SUPFAM" id="SSF53098">
    <property type="entry name" value="Ribonuclease H-like"/>
    <property type="match status" value="1"/>
</dbReference>
<feature type="region of interest" description="Disordered" evidence="1">
    <location>
        <begin position="200"/>
        <end position="220"/>
    </location>
</feature>
<comment type="caution">
    <text evidence="3">The sequence shown here is derived from an EMBL/GenBank/DDBJ whole genome shotgun (WGS) entry which is preliminary data.</text>
</comment>
<proteinExistence type="predicted"/>
<reference evidence="3 4" key="1">
    <citation type="submission" date="2022-06" db="EMBL/GenBank/DDBJ databases">
        <title>A taxonomic note on the genus Prevotella: Description of four novel genera and emended description of the genera Hallella and Xylanibacter.</title>
        <authorList>
            <person name="Hitch T.C.A."/>
        </authorList>
    </citation>
    <scope>NUCLEOTIDE SEQUENCE [LARGE SCALE GENOMIC DNA]</scope>
    <source>
        <strain evidence="3 4">DSM 100619</strain>
    </source>
</reference>
<dbReference type="InterPro" id="IPR012337">
    <property type="entry name" value="RNaseH-like_sf"/>
</dbReference>
<dbReference type="Pfam" id="PF13546">
    <property type="entry name" value="DDE_5"/>
    <property type="match status" value="1"/>
</dbReference>
<organism evidence="3 4">
    <name type="scientific">Segatella cerevisiae</name>
    <dbReference type="NCBI Taxonomy" id="2053716"/>
    <lineage>
        <taxon>Bacteria</taxon>
        <taxon>Pseudomonadati</taxon>
        <taxon>Bacteroidota</taxon>
        <taxon>Bacteroidia</taxon>
        <taxon>Bacteroidales</taxon>
        <taxon>Prevotellaceae</taxon>
        <taxon>Segatella</taxon>
    </lineage>
</organism>
<keyword evidence="4" id="KW-1185">Reference proteome</keyword>
<accession>A0ABT1BZX5</accession>